<feature type="region of interest" description="Disordered" evidence="1">
    <location>
        <begin position="1023"/>
        <end position="1083"/>
    </location>
</feature>
<reference evidence="2" key="1">
    <citation type="journal article" date="2015" name="PLoS ONE">
        <title>Comprehensive Evaluation of Toxoplasma gondii VEG and Neospora caninum LIV Genomes with Tachyzoite Stage Transcriptome and Proteome Defines Novel Transcript Features.</title>
        <authorList>
            <person name="Ramaprasad A."/>
            <person name="Mourier T."/>
            <person name="Naeem R."/>
            <person name="Malas T.B."/>
            <person name="Moussa E."/>
            <person name="Panigrahi A."/>
            <person name="Vermont S.J."/>
            <person name="Otto T.D."/>
            <person name="Wastling J."/>
            <person name="Pain A."/>
        </authorList>
    </citation>
    <scope>NUCLEOTIDE SEQUENCE</scope>
    <source>
        <strain evidence="2">VEG</strain>
    </source>
</reference>
<feature type="compositionally biased region" description="Basic and acidic residues" evidence="1">
    <location>
        <begin position="1053"/>
        <end position="1083"/>
    </location>
</feature>
<feature type="region of interest" description="Disordered" evidence="1">
    <location>
        <begin position="843"/>
        <end position="876"/>
    </location>
</feature>
<feature type="region of interest" description="Disordered" evidence="1">
    <location>
        <begin position="1260"/>
        <end position="1301"/>
    </location>
</feature>
<feature type="region of interest" description="Disordered" evidence="1">
    <location>
        <begin position="392"/>
        <end position="425"/>
    </location>
</feature>
<feature type="region of interest" description="Disordered" evidence="1">
    <location>
        <begin position="1452"/>
        <end position="1482"/>
    </location>
</feature>
<feature type="compositionally biased region" description="Basic and acidic residues" evidence="1">
    <location>
        <begin position="1374"/>
        <end position="1389"/>
    </location>
</feature>
<protein>
    <submittedName>
        <fullName evidence="2">Uncharacterized protein</fullName>
    </submittedName>
</protein>
<feature type="region of interest" description="Disordered" evidence="1">
    <location>
        <begin position="1169"/>
        <end position="1217"/>
    </location>
</feature>
<evidence type="ECO:0000256" key="1">
    <source>
        <dbReference type="SAM" id="MobiDB-lite"/>
    </source>
</evidence>
<feature type="compositionally biased region" description="Low complexity" evidence="1">
    <location>
        <begin position="1174"/>
        <end position="1195"/>
    </location>
</feature>
<feature type="region of interest" description="Disordered" evidence="1">
    <location>
        <begin position="2167"/>
        <end position="2265"/>
    </location>
</feature>
<organism evidence="2">
    <name type="scientific">Toxoplasma gondii (strain ATCC 50861 / VEG)</name>
    <dbReference type="NCBI Taxonomy" id="432359"/>
    <lineage>
        <taxon>Eukaryota</taxon>
        <taxon>Sar</taxon>
        <taxon>Alveolata</taxon>
        <taxon>Apicomplexa</taxon>
        <taxon>Conoidasida</taxon>
        <taxon>Coccidia</taxon>
        <taxon>Eucoccidiorida</taxon>
        <taxon>Eimeriorina</taxon>
        <taxon>Sarcocystidae</taxon>
        <taxon>Toxoplasma</taxon>
    </lineage>
</organism>
<feature type="compositionally biased region" description="Basic and acidic residues" evidence="1">
    <location>
        <begin position="392"/>
        <end position="409"/>
    </location>
</feature>
<feature type="region of interest" description="Disordered" evidence="1">
    <location>
        <begin position="648"/>
        <end position="669"/>
    </location>
</feature>
<feature type="compositionally biased region" description="Low complexity" evidence="1">
    <location>
        <begin position="100"/>
        <end position="114"/>
    </location>
</feature>
<proteinExistence type="predicted"/>
<feature type="region of interest" description="Disordered" evidence="1">
    <location>
        <begin position="1332"/>
        <end position="1403"/>
    </location>
</feature>
<feature type="region of interest" description="Disordered" evidence="1">
    <location>
        <begin position="1092"/>
        <end position="1111"/>
    </location>
</feature>
<dbReference type="EMBL" id="LN714490">
    <property type="protein sequence ID" value="CEL71738.1"/>
    <property type="molecule type" value="Genomic_DNA"/>
</dbReference>
<feature type="compositionally biased region" description="Basic and acidic residues" evidence="1">
    <location>
        <begin position="1679"/>
        <end position="1696"/>
    </location>
</feature>
<feature type="compositionally biased region" description="Basic and acidic residues" evidence="1">
    <location>
        <begin position="2198"/>
        <end position="2233"/>
    </location>
</feature>
<feature type="region of interest" description="Disordered" evidence="1">
    <location>
        <begin position="72"/>
        <end position="114"/>
    </location>
</feature>
<accession>A0A0F7UUI0</accession>
<evidence type="ECO:0000313" key="2">
    <source>
        <dbReference type="EMBL" id="CEL71738.1"/>
    </source>
</evidence>
<feature type="compositionally biased region" description="Basic and acidic residues" evidence="1">
    <location>
        <begin position="1459"/>
        <end position="1471"/>
    </location>
</feature>
<feature type="compositionally biased region" description="Low complexity" evidence="1">
    <location>
        <begin position="1260"/>
        <end position="1274"/>
    </location>
</feature>
<feature type="compositionally biased region" description="Low complexity" evidence="1">
    <location>
        <begin position="1205"/>
        <end position="1217"/>
    </location>
</feature>
<feature type="compositionally biased region" description="Basic and acidic residues" evidence="1">
    <location>
        <begin position="1275"/>
        <end position="1301"/>
    </location>
</feature>
<name>A0A0F7UUI0_TOXGV</name>
<feature type="compositionally biased region" description="Acidic residues" evidence="1">
    <location>
        <begin position="1390"/>
        <end position="1399"/>
    </location>
</feature>
<sequence>MAPCSCAVSAEYAELHPPDLLDDESLLARIECLETPQKEGLFSRKFDPRKSRAKALSDIRGGNGGTTLHLPFSGFSHQAVPGKQKQIKQRISSEEKAGTPPSSESHSSSSPLSCSVSPSFRDAVALLQRLVPPPVSCSSLPLLASPDSSPRFFPPECPSVSSLSSLASALGSKHLQPSSCASSLSAPSELPSVSLADSPAPVSLSSCDASPCSSNSSSSSVSPSSSHIPHILASLTATHADAHTQLHRNTREAVEACSSLSGEETGKPCLPQVASPSAEVPRPASKHREKPLSRLCLTTVQATCGETEEKGVLLEASGELKRLRSRGEFGSRDQSVELRSIGLFLLSLLPDSDFRFGGVPESGDTQFPFGNRSESSDFFSCLGVAEEERDVRVSPRDANEKRRGEKRCEWSPVSKIRNPQTDKTDEIALSGGLPDLNKRAVQSILDAVAVYVQSRELASRDASGSPSLPSVELGNSATREAPFLRVEVCSDGEKDLESLQVSTRSPLPAPLSSELFFLSVLHRVNGATTPSVSRSSSASLRVEFPQRQLHLCTLKALRALQGVPGWTSTAASLLALWLTDFRYQFSGSLETPRDALLDEERLGLAWQLVCGEAGGLGLLLEALRRPAASKSLSRRILAEDARVCAQDRKRHEEKEQGVAKAGEAGRGRGDMSEKDKVCVCAPRASSTFSVEKARFFASLLGLLFAPLTTLTCRSRTAALVAWMLCEESGNGEECSNPNTDKREKRANEEENETSLLFLLLNRLCDSLPTLSPLFQRREGETWRRRERKEEERTTNTVCTSEDREGCALLAVLELLDALVELLACSFFYKSAGARCTYTSREQRRARDGQVENGEEGESGSDVVARKADGSTSPVKKSTVPAAADVCRVLLVLRTAEVLTACATGDSSLFCSLSSFSVLFEKVPSPIAPNYMALCSLTKLVPLLTQCDSSSSSFSVSSSSLPSYSPFSSSVSSSAEAFQSGEEEERASRSSFKTVSALCVSVLQCVARALSRSACVLRSDLQAEVRDRGHRREEETQRGDKETVGRKAGFMASRSREDVRGGEEDVQAERGESKEAREGDEQKGAARRLFAEAAQAESAGETGGSSAEGENAVPSRFAVDGAVCKEREMHKTFGLVSNSAVFFGFFSPLIFSRGSANYVNSINLLVDSLTPTRPSPSSASPSPSSSSSSSASSSSSCHPSLLHNGSASPASLSLSSSPSSDSCSESAAVLAHHREGTVRRPLYKILVLSLTRALRLPADLRAAPQRQAPPALALEPRPHGPRKQETKEGDSGEERKEGQERAEDLELAKALVRVWRFLASEVEALGTLAPHAGAKKESFAEEESAERGVFSRSLKEAEARPQTRRCHRPGSGGQRETKEPNRQGNGRESDEQGAEGDESNEGCHGDMSSCVRRAAFLNLLLDERGVVEDLFVSLLAAWRAVLFSGSLFHSGGLNRRKSKDTRGDVRPRKSARDGSFSDLDRSSSQDSCYSFGNKAHKAAVVQAVAEASAPSSGVSLSPPLSAAAVSLLFSPIELLILLHETMQKCTLGLLREEQRSRGGGGETSERRKLFCLLEPLWKVTVATCETVWSVASSLSSPTPESSLSNAESLPFHAQQSLLSAFSRCMRERLLPLLLASARLPLCLPAGANHPLLSALPVLTAGPATRLTCLCGLPPAAGKETSARRQGDACGEKDTETDADDRLRAKARLGRGAREEGSPADRRQCLCGSVFLALHSLLLRSSCALLSDVPAAFGCSFSPQQRVRQNACLSSSENSFPSPNTVNTGAGGPAFVACKNVDARTALRVRLGASVESERPSISFLAPPLRVENEVSRQRDALGRLHPVCSSSSLETVEPESKRTFVLEERTVGLSTSERAAVGGPGRRSAFRERRLSSLPPVAEWLQRHSREDTLSSAYEILHATLRTLSEMIPSSETKQRDTLSCPYPFSPSSPPLSFSSSSSSLPSSSSPLSFSSRSSSVPDTQCCRSPLSAWGSAECGEEATESRSVCTAALEFSKDLVRSSWQRLFDTATLYSDLRVPILLLAERLFHASPEETATPKAQPESLHTAVPLGGEERKRRLQFEGDSQEIRRKWQEADEQAHQERVVLSFYRQTVRAVLLQFFHVSVSEETRMKENSNHRDRESCLEEEQRREVCRLLRLRSVASMHAPVVPKEDGLLKSRTERRGESEDGARPLSATQSSKETEKEDTERGETAGKDTERNEETKGKEKEESERNAKGAVPGEIEEMKTTTTDVEVEEEGETRKNERGRTRRYGTLLAWLQQEGEEEELLLLSLARLAALLGSLEEEEGDRREGERRPRSVFLKEMHHLLLAAYEQECEDRKEPERLPEKTFFDWPVDCHCRPCLEANHDDCVDE</sequence>
<gene>
    <name evidence="2" type="ORF">BN1205_039190</name>
</gene>
<feature type="region of interest" description="Disordered" evidence="1">
    <location>
        <begin position="248"/>
        <end position="287"/>
    </location>
</feature>
<feature type="compositionally biased region" description="Basic and acidic residues" evidence="1">
    <location>
        <begin position="2168"/>
        <end position="2188"/>
    </location>
</feature>
<feature type="region of interest" description="Disordered" evidence="1">
    <location>
        <begin position="1675"/>
        <end position="1696"/>
    </location>
</feature>
<feature type="compositionally biased region" description="Basic and acidic residues" evidence="1">
    <location>
        <begin position="1023"/>
        <end position="1044"/>
    </location>
</feature>